<dbReference type="AlphaFoldDB" id="A0A0F9T0K8"/>
<gene>
    <name evidence="1" type="ORF">LCGC14_0787930</name>
</gene>
<dbReference type="NCBIfam" id="TIGR03573">
    <property type="entry name" value="WbuX"/>
    <property type="match status" value="1"/>
</dbReference>
<comment type="caution">
    <text evidence="1">The sequence shown here is derived from an EMBL/GenBank/DDBJ whole genome shotgun (WGS) entry which is preliminary data.</text>
</comment>
<protein>
    <recommendedName>
        <fullName evidence="2">N-acetyl sugar amidotransferase</fullName>
    </recommendedName>
</protein>
<sequence>MIRCARCLMPDTRPRIVFTDGVCNACLYHEAKKEIDWNARKTEFLEVVERHRGSGPYDCVVPFSGGKDSATIAWRLKFEFGLNPLLVCYGQLLWTEVGRCNLAHVAHLGFDIIYWRVNQLVSRALARRFFIERGHPKQHYDAGVNSVPVRTAVNFGIPLIFYAEHGESEYGGLVLSDEHRRTRDLTEVLENQIGDDPRNWATGDLSERDLYPYVYPDKADIERVGVKAFYFSYFFPWDIYENAKFARETMRFEQARNWPLQTSFTDLDHHPWLWGRSDGSFEGFDSIDDKIDDLDFYMMHVKFGFGRATRMASRLIQGGHITREQGMELVERYDGEFPETYLPDVLEYLDMTREELDGVIAKHRNPTL</sequence>
<name>A0A0F9T0K8_9ZZZZ</name>
<proteinExistence type="predicted"/>
<dbReference type="SUPFAM" id="SSF52402">
    <property type="entry name" value="Adenine nucleotide alpha hydrolases-like"/>
    <property type="match status" value="1"/>
</dbReference>
<reference evidence="1" key="1">
    <citation type="journal article" date="2015" name="Nature">
        <title>Complex archaea that bridge the gap between prokaryotes and eukaryotes.</title>
        <authorList>
            <person name="Spang A."/>
            <person name="Saw J.H."/>
            <person name="Jorgensen S.L."/>
            <person name="Zaremba-Niedzwiedzka K."/>
            <person name="Martijn J."/>
            <person name="Lind A.E."/>
            <person name="van Eijk R."/>
            <person name="Schleper C."/>
            <person name="Guy L."/>
            <person name="Ettema T.J."/>
        </authorList>
    </citation>
    <scope>NUCLEOTIDE SEQUENCE</scope>
</reference>
<dbReference type="EMBL" id="LAZR01002069">
    <property type="protein sequence ID" value="KKN35003.1"/>
    <property type="molecule type" value="Genomic_DNA"/>
</dbReference>
<dbReference type="InterPro" id="IPR020022">
    <property type="entry name" value="N-acetyl_sugar_amidoTrfase"/>
</dbReference>
<organism evidence="1">
    <name type="scientific">marine sediment metagenome</name>
    <dbReference type="NCBI Taxonomy" id="412755"/>
    <lineage>
        <taxon>unclassified sequences</taxon>
        <taxon>metagenomes</taxon>
        <taxon>ecological metagenomes</taxon>
    </lineage>
</organism>
<evidence type="ECO:0008006" key="2">
    <source>
        <dbReference type="Google" id="ProtNLM"/>
    </source>
</evidence>
<evidence type="ECO:0000313" key="1">
    <source>
        <dbReference type="EMBL" id="KKN35003.1"/>
    </source>
</evidence>
<accession>A0A0F9T0K8</accession>